<dbReference type="EMBL" id="BMNZ01000006">
    <property type="protein sequence ID" value="GGN01713.1"/>
    <property type="molecule type" value="Genomic_DNA"/>
</dbReference>
<sequence>MYAVWALFVLGAAFSLTDVVRGHRRHEQRTADWPRVDAVVTGARAGWTSGVGNTTRRRRYWPTYQFTDSAGIPFTGESQVSDVQERAPGELLQVAYDPRNPAESFVVSSQERATLGCLVPFFIVFSAVSLWFVAHFPLP</sequence>
<organism evidence="3 4">
    <name type="scientific">Terrabacter tumescens</name>
    <dbReference type="NCBI Taxonomy" id="60443"/>
    <lineage>
        <taxon>Bacteria</taxon>
        <taxon>Bacillati</taxon>
        <taxon>Actinomycetota</taxon>
        <taxon>Actinomycetes</taxon>
        <taxon>Micrococcales</taxon>
        <taxon>Intrasporangiaceae</taxon>
        <taxon>Terrabacter</taxon>
    </lineage>
</organism>
<keyword evidence="4" id="KW-1185">Reference proteome</keyword>
<dbReference type="InterPro" id="IPR021994">
    <property type="entry name" value="DUF3592"/>
</dbReference>
<gene>
    <name evidence="3" type="ORF">GCM10009721_31180</name>
</gene>
<feature type="transmembrane region" description="Helical" evidence="1">
    <location>
        <begin position="118"/>
        <end position="138"/>
    </location>
</feature>
<keyword evidence="1" id="KW-0472">Membrane</keyword>
<comment type="caution">
    <text evidence="3">The sequence shown here is derived from an EMBL/GenBank/DDBJ whole genome shotgun (WGS) entry which is preliminary data.</text>
</comment>
<evidence type="ECO:0000259" key="2">
    <source>
        <dbReference type="Pfam" id="PF12158"/>
    </source>
</evidence>
<dbReference type="Pfam" id="PF12158">
    <property type="entry name" value="DUF3592"/>
    <property type="match status" value="1"/>
</dbReference>
<feature type="domain" description="DUF3592" evidence="2">
    <location>
        <begin position="37"/>
        <end position="108"/>
    </location>
</feature>
<reference evidence="4" key="1">
    <citation type="journal article" date="2019" name="Int. J. Syst. Evol. Microbiol.">
        <title>The Global Catalogue of Microorganisms (GCM) 10K type strain sequencing project: providing services to taxonomists for standard genome sequencing and annotation.</title>
        <authorList>
            <consortium name="The Broad Institute Genomics Platform"/>
            <consortium name="The Broad Institute Genome Sequencing Center for Infectious Disease"/>
            <person name="Wu L."/>
            <person name="Ma J."/>
        </authorList>
    </citation>
    <scope>NUCLEOTIDE SEQUENCE [LARGE SCALE GENOMIC DNA]</scope>
    <source>
        <strain evidence="4">JCM 1365</strain>
    </source>
</reference>
<name>A0ABQ2I8Z7_9MICO</name>
<evidence type="ECO:0000256" key="1">
    <source>
        <dbReference type="SAM" id="Phobius"/>
    </source>
</evidence>
<keyword evidence="1" id="KW-0812">Transmembrane</keyword>
<evidence type="ECO:0000313" key="3">
    <source>
        <dbReference type="EMBL" id="GGN01713.1"/>
    </source>
</evidence>
<keyword evidence="1" id="KW-1133">Transmembrane helix</keyword>
<proteinExistence type="predicted"/>
<accession>A0ABQ2I8Z7</accession>
<dbReference type="Proteomes" id="UP000623461">
    <property type="component" value="Unassembled WGS sequence"/>
</dbReference>
<protein>
    <recommendedName>
        <fullName evidence="2">DUF3592 domain-containing protein</fullName>
    </recommendedName>
</protein>
<evidence type="ECO:0000313" key="4">
    <source>
        <dbReference type="Proteomes" id="UP000623461"/>
    </source>
</evidence>